<proteinExistence type="predicted"/>
<accession>A0A069PUG8</accession>
<name>A0A069PUG8_9BURK</name>
<organism evidence="2 3">
    <name type="scientific">Caballeronia glathei</name>
    <dbReference type="NCBI Taxonomy" id="60547"/>
    <lineage>
        <taxon>Bacteria</taxon>
        <taxon>Pseudomonadati</taxon>
        <taxon>Pseudomonadota</taxon>
        <taxon>Betaproteobacteria</taxon>
        <taxon>Burkholderiales</taxon>
        <taxon>Burkholderiaceae</taxon>
        <taxon>Caballeronia</taxon>
    </lineage>
</organism>
<gene>
    <name evidence="2" type="ORF">BG61_24835</name>
</gene>
<dbReference type="EMBL" id="JFHC01000004">
    <property type="protein sequence ID" value="KDR44087.1"/>
    <property type="molecule type" value="Genomic_DNA"/>
</dbReference>
<reference evidence="2 3" key="1">
    <citation type="submission" date="2014-03" db="EMBL/GenBank/DDBJ databases">
        <title>Draft Genome Sequences of Four Burkholderia Strains.</title>
        <authorList>
            <person name="Liu X.Y."/>
            <person name="Li C.X."/>
            <person name="Xu J.H."/>
        </authorList>
    </citation>
    <scope>NUCLEOTIDE SEQUENCE [LARGE SCALE GENOMIC DNA]</scope>
    <source>
        <strain evidence="2 3">DSM 50014</strain>
    </source>
</reference>
<protein>
    <submittedName>
        <fullName evidence="2">Uncharacterized protein</fullName>
    </submittedName>
</protein>
<evidence type="ECO:0000313" key="3">
    <source>
        <dbReference type="Proteomes" id="UP000027466"/>
    </source>
</evidence>
<feature type="compositionally biased region" description="Low complexity" evidence="1">
    <location>
        <begin position="1"/>
        <end position="20"/>
    </location>
</feature>
<feature type="region of interest" description="Disordered" evidence="1">
    <location>
        <begin position="1"/>
        <end position="48"/>
    </location>
</feature>
<comment type="caution">
    <text evidence="2">The sequence shown here is derived from an EMBL/GenBank/DDBJ whole genome shotgun (WGS) entry which is preliminary data.</text>
</comment>
<dbReference type="Proteomes" id="UP000027466">
    <property type="component" value="Unassembled WGS sequence"/>
</dbReference>
<dbReference type="AlphaFoldDB" id="A0A069PUG8"/>
<evidence type="ECO:0000256" key="1">
    <source>
        <dbReference type="SAM" id="MobiDB-lite"/>
    </source>
</evidence>
<sequence length="75" mass="7827">MSKTTISASSIAAANGSTSSRFAPMPLNTTSGGVAPLPRRMPTRSNWPSISTTRVFRLLTTSGRVSASVILKSSD</sequence>
<evidence type="ECO:0000313" key="2">
    <source>
        <dbReference type="EMBL" id="KDR44087.1"/>
    </source>
</evidence>
<keyword evidence="3" id="KW-1185">Reference proteome</keyword>